<evidence type="ECO:0000313" key="1">
    <source>
        <dbReference type="EMBL" id="MBL1083932.1"/>
    </source>
</evidence>
<evidence type="ECO:0000313" key="2">
    <source>
        <dbReference type="Proteomes" id="UP000661858"/>
    </source>
</evidence>
<proteinExistence type="predicted"/>
<gene>
    <name evidence="1" type="ORF">JK359_18485</name>
</gene>
<organism evidence="1 2">
    <name type="scientific">Streptomyces actinomycinicus</name>
    <dbReference type="NCBI Taxonomy" id="1695166"/>
    <lineage>
        <taxon>Bacteria</taxon>
        <taxon>Bacillati</taxon>
        <taxon>Actinomycetota</taxon>
        <taxon>Actinomycetes</taxon>
        <taxon>Kitasatosporales</taxon>
        <taxon>Streptomycetaceae</taxon>
        <taxon>Streptomyces</taxon>
    </lineage>
</organism>
<dbReference type="RefSeq" id="WP_201836910.1">
    <property type="nucleotide sequence ID" value="NZ_JAERRK010000008.1"/>
</dbReference>
<comment type="caution">
    <text evidence="1">The sequence shown here is derived from an EMBL/GenBank/DDBJ whole genome shotgun (WGS) entry which is preliminary data.</text>
</comment>
<dbReference type="Proteomes" id="UP000661858">
    <property type="component" value="Unassembled WGS sequence"/>
</dbReference>
<accession>A0A937EIW3</accession>
<reference evidence="1" key="1">
    <citation type="submission" date="2021-01" db="EMBL/GenBank/DDBJ databases">
        <title>WGS of actinomycetes isolated from Thailand.</title>
        <authorList>
            <person name="Thawai C."/>
        </authorList>
    </citation>
    <scope>NUCLEOTIDE SEQUENCE</scope>
    <source>
        <strain evidence="1">RCU-197</strain>
    </source>
</reference>
<keyword evidence="2" id="KW-1185">Reference proteome</keyword>
<sequence>MDVISLAELVEFVVAVPGQHNLTGSLEDFARLLREESLSSLDSACPGAFAFLVFHPAADGPVGDYVRRGTLASDTGPRVLAFFTLDPDAVASPPFPYVPGVRVNTEVHVAYEVTRALFAPHTPPALPGVVLVGQLSGTHDAIYVPLGDLPDEDGVRSRLRSVFTLAGQALEGPAGREGFADRTAKALLAQGVPCRRSGRRSIGEWLAGAYHLLARHGLELMTVLGGTLAGRN</sequence>
<dbReference type="EMBL" id="JAERRK010000008">
    <property type="protein sequence ID" value="MBL1083932.1"/>
    <property type="molecule type" value="Genomic_DNA"/>
</dbReference>
<dbReference type="AlphaFoldDB" id="A0A937EIW3"/>
<name>A0A937EIW3_9ACTN</name>
<protein>
    <submittedName>
        <fullName evidence="1">Uncharacterized protein</fullName>
    </submittedName>
</protein>